<dbReference type="RefSeq" id="XP_044726306.1">
    <property type="nucleotide sequence ID" value="XM_044859906.1"/>
</dbReference>
<dbReference type="EMBL" id="JAIZPD010000001">
    <property type="protein sequence ID" value="KAH0968793.1"/>
    <property type="molecule type" value="Genomic_DNA"/>
</dbReference>
<sequence length="153" mass="16757">MDTVSRINRFVTCTSCGRMIMARDPRVVGTTSGPGVVTGFWGGSTFHLVVCSLCEHIGVLQVVTGVEVYTDYPFASSTHVATTVVKASDAYMKACDITGSFANLGDFMDKVPIVNRDALEKSFPYKTWVNYVSMSDKSLPTLGMRPYMITNFL</sequence>
<dbReference type="AlphaFoldDB" id="A0A9P8SMN8"/>
<name>A0A9P8SMN8_9HYPO</name>
<dbReference type="GeneID" id="68350564"/>
<organism evidence="1 2">
    <name type="scientific">Hirsutella rhossiliensis</name>
    <dbReference type="NCBI Taxonomy" id="111463"/>
    <lineage>
        <taxon>Eukaryota</taxon>
        <taxon>Fungi</taxon>
        <taxon>Dikarya</taxon>
        <taxon>Ascomycota</taxon>
        <taxon>Pezizomycotina</taxon>
        <taxon>Sordariomycetes</taxon>
        <taxon>Hypocreomycetidae</taxon>
        <taxon>Hypocreales</taxon>
        <taxon>Ophiocordycipitaceae</taxon>
        <taxon>Hirsutella</taxon>
    </lineage>
</organism>
<comment type="caution">
    <text evidence="1">The sequence shown here is derived from an EMBL/GenBank/DDBJ whole genome shotgun (WGS) entry which is preliminary data.</text>
</comment>
<reference evidence="1" key="1">
    <citation type="submission" date="2021-09" db="EMBL/GenBank/DDBJ databases">
        <title>A high-quality genome of the endoparasitic fungus Hirsutella rhossiliensis with a comparison of Hirsutella genomes reveals transposable elements contributing to genome size variation.</title>
        <authorList>
            <person name="Lin R."/>
            <person name="Jiao Y."/>
            <person name="Sun X."/>
            <person name="Ling J."/>
            <person name="Xie B."/>
            <person name="Cheng X."/>
        </authorList>
    </citation>
    <scope>NUCLEOTIDE SEQUENCE</scope>
    <source>
        <strain evidence="1">HR02</strain>
    </source>
</reference>
<evidence type="ECO:0000313" key="1">
    <source>
        <dbReference type="EMBL" id="KAH0968793.1"/>
    </source>
</evidence>
<evidence type="ECO:0000313" key="2">
    <source>
        <dbReference type="Proteomes" id="UP000824596"/>
    </source>
</evidence>
<proteinExistence type="predicted"/>
<dbReference type="Proteomes" id="UP000824596">
    <property type="component" value="Unassembled WGS sequence"/>
</dbReference>
<keyword evidence="2" id="KW-1185">Reference proteome</keyword>
<protein>
    <submittedName>
        <fullName evidence="1">Uncharacterized protein</fullName>
    </submittedName>
</protein>
<accession>A0A9P8SMN8</accession>
<gene>
    <name evidence="1" type="ORF">HRG_01435</name>
</gene>